<feature type="domain" description="CBS" evidence="11">
    <location>
        <begin position="214"/>
        <end position="274"/>
    </location>
</feature>
<keyword evidence="14" id="KW-1185">Reference proteome</keyword>
<evidence type="ECO:0000256" key="3">
    <source>
        <dbReference type="ARBA" id="ARBA00022692"/>
    </source>
</evidence>
<dbReference type="SMART" id="SM01091">
    <property type="entry name" value="CorC_HlyC"/>
    <property type="match status" value="1"/>
</dbReference>
<dbReference type="Pfam" id="PF03471">
    <property type="entry name" value="CorC_HlyC"/>
    <property type="match status" value="1"/>
</dbReference>
<dbReference type="KEGG" id="ada:A5CPEGH6_00250"/>
<dbReference type="PANTHER" id="PTHR43099">
    <property type="entry name" value="UPF0053 PROTEIN YRKA"/>
    <property type="match status" value="1"/>
</dbReference>
<evidence type="ECO:0000256" key="10">
    <source>
        <dbReference type="SAM" id="Phobius"/>
    </source>
</evidence>
<keyword evidence="2" id="KW-1003">Cell membrane</keyword>
<dbReference type="EMBL" id="AP019736">
    <property type="protein sequence ID" value="BBL05387.1"/>
    <property type="molecule type" value="Genomic_DNA"/>
</dbReference>
<evidence type="ECO:0000256" key="6">
    <source>
        <dbReference type="ARBA" id="ARBA00023122"/>
    </source>
</evidence>
<dbReference type="PROSITE" id="PS51371">
    <property type="entry name" value="CBS"/>
    <property type="match status" value="2"/>
</dbReference>
<evidence type="ECO:0008006" key="15">
    <source>
        <dbReference type="Google" id="ProtNLM"/>
    </source>
</evidence>
<organism evidence="13 14">
    <name type="scientific">Alistipes dispar</name>
    <dbReference type="NCBI Taxonomy" id="2585119"/>
    <lineage>
        <taxon>Bacteria</taxon>
        <taxon>Pseudomonadati</taxon>
        <taxon>Bacteroidota</taxon>
        <taxon>Bacteroidia</taxon>
        <taxon>Bacteroidales</taxon>
        <taxon>Rikenellaceae</taxon>
        <taxon>Alistipes</taxon>
    </lineage>
</organism>
<evidence type="ECO:0000256" key="7">
    <source>
        <dbReference type="ARBA" id="ARBA00023136"/>
    </source>
</evidence>
<evidence type="ECO:0000256" key="5">
    <source>
        <dbReference type="ARBA" id="ARBA00022989"/>
    </source>
</evidence>
<dbReference type="InterPro" id="IPR002550">
    <property type="entry name" value="CNNM"/>
</dbReference>
<evidence type="ECO:0000256" key="1">
    <source>
        <dbReference type="ARBA" id="ARBA00004651"/>
    </source>
</evidence>
<dbReference type="InterPro" id="IPR046342">
    <property type="entry name" value="CBS_dom_sf"/>
</dbReference>
<feature type="transmembrane region" description="Helical" evidence="10">
    <location>
        <begin position="137"/>
        <end position="154"/>
    </location>
</feature>
<reference evidence="14" key="1">
    <citation type="submission" date="2019-06" db="EMBL/GenBank/DDBJ databases">
        <title>Alistipes onderdonkii subsp. vulgaris subsp. nov., Alistipes dispar sp. nov. and Alistipes communis sp. nov., isolated from human faeces, and creation of Alistipes onderdonkii subsp. onderdonkii subsp. nov.</title>
        <authorList>
            <person name="Sakamoto M."/>
            <person name="Ikeyama N."/>
            <person name="Ogata Y."/>
            <person name="Suda W."/>
            <person name="Iino T."/>
            <person name="Hattori M."/>
            <person name="Ohkuma M."/>
        </authorList>
    </citation>
    <scope>NUCLEOTIDE SEQUENCE [LARGE SCALE GENOMIC DNA]</scope>
    <source>
        <strain evidence="14">5CPEGH6</strain>
    </source>
</reference>
<feature type="domain" description="CBS" evidence="11">
    <location>
        <begin position="277"/>
        <end position="333"/>
    </location>
</feature>
<evidence type="ECO:0000256" key="2">
    <source>
        <dbReference type="ARBA" id="ARBA00022475"/>
    </source>
</evidence>
<evidence type="ECO:0000259" key="11">
    <source>
        <dbReference type="PROSITE" id="PS51371"/>
    </source>
</evidence>
<sequence length="428" mass="47173">MEILIILLLILLNGLFAMSEIAFISARRSNLEMQARQGSASARQALKLARDPDRFLSTIQIGITLIGILTGIYSGDALAGKAGAELARLGIPIATATLAAQFAIVIVVTYLTLIFGELVPKRIGMNAAERMAKIMARPMRLLAAAASPFVWLLSKSTAGVTRLLGLREAETKVTEAEIRSIIQEGAEDGEVQQVEQQIVGRVFSLGDRTVESIMTHRSEMVWLDAAMSAQQIREKVAAEPHNRYPVGDGTLDRLLGVVYLKDLFVHLPDEGFDLRALIEPAKFFHEGFEVYNALEQLRNEQLGYGIICDEFGVTRGIITLRDIFEALVGELPEQSEEPDIVPREDGSCLVDGQCPFYDFLLHFGAEEEHPTNAYNTVSGLILDQLKHIPTTGERLQWGGFGFEIVDMDGARIDKILITRIPEDPAQEV</sequence>
<dbReference type="Gene3D" id="3.10.580.10">
    <property type="entry name" value="CBS-domain"/>
    <property type="match status" value="1"/>
</dbReference>
<dbReference type="Pfam" id="PF00571">
    <property type="entry name" value="CBS"/>
    <property type="match status" value="2"/>
</dbReference>
<dbReference type="Pfam" id="PF01595">
    <property type="entry name" value="CNNM"/>
    <property type="match status" value="1"/>
</dbReference>
<feature type="transmembrane region" description="Helical" evidence="10">
    <location>
        <begin position="55"/>
        <end position="73"/>
    </location>
</feature>
<feature type="domain" description="CNNM transmembrane" evidence="12">
    <location>
        <begin position="1"/>
        <end position="195"/>
    </location>
</feature>
<evidence type="ECO:0000256" key="8">
    <source>
        <dbReference type="PROSITE-ProRule" id="PRU00703"/>
    </source>
</evidence>
<gene>
    <name evidence="13" type="ORF">A5CPEGH6_00250</name>
</gene>
<keyword evidence="4" id="KW-0677">Repeat</keyword>
<evidence type="ECO:0000259" key="12">
    <source>
        <dbReference type="PROSITE" id="PS51846"/>
    </source>
</evidence>
<feature type="transmembrane region" description="Helical" evidence="10">
    <location>
        <begin position="93"/>
        <end position="116"/>
    </location>
</feature>
<dbReference type="RefSeq" id="WP_141427398.1">
    <property type="nucleotide sequence ID" value="NZ_AP019736.1"/>
</dbReference>
<dbReference type="GeneID" id="98671999"/>
<evidence type="ECO:0000313" key="14">
    <source>
        <dbReference type="Proteomes" id="UP000319374"/>
    </source>
</evidence>
<dbReference type="InterPro" id="IPR044751">
    <property type="entry name" value="Ion_transp-like_CBS"/>
</dbReference>
<dbReference type="InterPro" id="IPR036318">
    <property type="entry name" value="FAD-bd_PCMH-like_sf"/>
</dbReference>
<dbReference type="Gene3D" id="3.30.465.10">
    <property type="match status" value="1"/>
</dbReference>
<keyword evidence="3 9" id="KW-0812">Transmembrane</keyword>
<dbReference type="AlphaFoldDB" id="A0A4Y1WWP7"/>
<dbReference type="OrthoDB" id="9798188at2"/>
<dbReference type="InterPro" id="IPR051676">
    <property type="entry name" value="UPF0053_domain"/>
</dbReference>
<dbReference type="Proteomes" id="UP000319374">
    <property type="component" value="Chromosome"/>
</dbReference>
<keyword evidence="7 9" id="KW-0472">Membrane</keyword>
<dbReference type="InterPro" id="IPR005170">
    <property type="entry name" value="Transptr-assoc_dom"/>
</dbReference>
<evidence type="ECO:0000256" key="4">
    <source>
        <dbReference type="ARBA" id="ARBA00022737"/>
    </source>
</evidence>
<name>A0A4Y1WWP7_9BACT</name>
<dbReference type="GO" id="GO:0005886">
    <property type="term" value="C:plasma membrane"/>
    <property type="evidence" value="ECO:0007669"/>
    <property type="project" value="UniProtKB-SubCell"/>
</dbReference>
<accession>A0A4Y1WWP7</accession>
<evidence type="ECO:0000256" key="9">
    <source>
        <dbReference type="PROSITE-ProRule" id="PRU01193"/>
    </source>
</evidence>
<feature type="transmembrane region" description="Helical" evidence="10">
    <location>
        <begin position="6"/>
        <end position="26"/>
    </location>
</feature>
<dbReference type="InterPro" id="IPR016169">
    <property type="entry name" value="FAD-bd_PCMH_sub2"/>
</dbReference>
<dbReference type="GO" id="GO:0050660">
    <property type="term" value="F:flavin adenine dinucleotide binding"/>
    <property type="evidence" value="ECO:0007669"/>
    <property type="project" value="InterPro"/>
</dbReference>
<dbReference type="CDD" id="cd04590">
    <property type="entry name" value="CBS_pair_CorC_HlyC_assoc"/>
    <property type="match status" value="1"/>
</dbReference>
<proteinExistence type="predicted"/>
<dbReference type="InterPro" id="IPR000644">
    <property type="entry name" value="CBS_dom"/>
</dbReference>
<comment type="subcellular location">
    <subcellularLocation>
        <location evidence="1">Cell membrane</location>
        <topology evidence="1">Multi-pass membrane protein</topology>
    </subcellularLocation>
</comment>
<dbReference type="PROSITE" id="PS51846">
    <property type="entry name" value="CNNM"/>
    <property type="match status" value="1"/>
</dbReference>
<keyword evidence="5 9" id="KW-1133">Transmembrane helix</keyword>
<keyword evidence="6 8" id="KW-0129">CBS domain</keyword>
<protein>
    <recommendedName>
        <fullName evidence="15">Hemolysin</fullName>
    </recommendedName>
</protein>
<dbReference type="PANTHER" id="PTHR43099:SF5">
    <property type="entry name" value="HLYC_CORC FAMILY TRANSPORTER"/>
    <property type="match status" value="1"/>
</dbReference>
<dbReference type="SUPFAM" id="SSF54631">
    <property type="entry name" value="CBS-domain pair"/>
    <property type="match status" value="1"/>
</dbReference>
<dbReference type="SUPFAM" id="SSF56176">
    <property type="entry name" value="FAD-binding/transporter-associated domain-like"/>
    <property type="match status" value="1"/>
</dbReference>
<evidence type="ECO:0000313" key="13">
    <source>
        <dbReference type="EMBL" id="BBL05387.1"/>
    </source>
</evidence>